<name>A0A318FSN0_KLEOX</name>
<dbReference type="GO" id="GO:0016773">
    <property type="term" value="F:phosphotransferase activity, alcohol group as acceptor"/>
    <property type="evidence" value="ECO:0007669"/>
    <property type="project" value="InterPro"/>
</dbReference>
<gene>
    <name evidence="1" type="ORF">DET57_105257</name>
</gene>
<dbReference type="GO" id="GO:0019748">
    <property type="term" value="P:secondary metabolic process"/>
    <property type="evidence" value="ECO:0007669"/>
    <property type="project" value="InterPro"/>
</dbReference>
<dbReference type="SUPFAM" id="SSF56112">
    <property type="entry name" value="Protein kinase-like (PK-like)"/>
    <property type="match status" value="1"/>
</dbReference>
<dbReference type="InterPro" id="IPR011009">
    <property type="entry name" value="Kinase-like_dom_sf"/>
</dbReference>
<evidence type="ECO:0000313" key="2">
    <source>
        <dbReference type="Proteomes" id="UP000247485"/>
    </source>
</evidence>
<dbReference type="Proteomes" id="UP000247485">
    <property type="component" value="Unassembled WGS sequence"/>
</dbReference>
<dbReference type="Pfam" id="PF04655">
    <property type="entry name" value="APH_6_hur"/>
    <property type="match status" value="1"/>
</dbReference>
<comment type="caution">
    <text evidence="1">The sequence shown here is derived from an EMBL/GenBank/DDBJ whole genome shotgun (WGS) entry which is preliminary data.</text>
</comment>
<dbReference type="EMBL" id="QJJG01000005">
    <property type="protein sequence ID" value="PXW46580.1"/>
    <property type="molecule type" value="Genomic_DNA"/>
</dbReference>
<sequence length="275" mass="30106">MDTDKLSFWLNRWDLIADGNPFITHTSKLLPVKTAAHGIKAMLKVTDDADEQTGNALMTWWEGNGAAKVIAHENEAILLARATGSASLATMSRKGQDNEACRILCATANRLHRPSTRPLPRLTTLHEWFSALKPAALKYGGTLTICAETSEELLSSPRDIVVLHGDLHHGNVLDFETSGWLAIDPKGLIGERGFDFANIFTNPDLDNPVPCVATVPEIFKQRLSIVTETAGLDRERLLKWIISWCGLSAAWSLESNGDVSTTLKVAELAIIALEQ</sequence>
<keyword evidence="1" id="KW-0808">Transferase</keyword>
<evidence type="ECO:0000313" key="1">
    <source>
        <dbReference type="EMBL" id="PXW46580.1"/>
    </source>
</evidence>
<keyword evidence="1" id="KW-0418">Kinase</keyword>
<dbReference type="AlphaFoldDB" id="A0A318FSN0"/>
<reference evidence="1 2" key="1">
    <citation type="submission" date="2018-05" db="EMBL/GenBank/DDBJ databases">
        <title>Freshwater and sediment microbial communities from various areas in North America, analyzing microbe dynamics in response to fracking.</title>
        <authorList>
            <person name="Lamendella R."/>
        </authorList>
    </citation>
    <scope>NUCLEOTIDE SEQUENCE [LARGE SCALE GENOMIC DNA]</scope>
    <source>
        <strain evidence="1 2">67</strain>
    </source>
</reference>
<dbReference type="GO" id="GO:0016301">
    <property type="term" value="F:kinase activity"/>
    <property type="evidence" value="ECO:0007669"/>
    <property type="project" value="UniProtKB-KW"/>
</dbReference>
<organism evidence="1 2">
    <name type="scientific">Klebsiella oxytoca</name>
    <dbReference type="NCBI Taxonomy" id="571"/>
    <lineage>
        <taxon>Bacteria</taxon>
        <taxon>Pseudomonadati</taxon>
        <taxon>Pseudomonadota</taxon>
        <taxon>Gammaproteobacteria</taxon>
        <taxon>Enterobacterales</taxon>
        <taxon>Enterobacteriaceae</taxon>
        <taxon>Klebsiella/Raoultella group</taxon>
        <taxon>Klebsiella</taxon>
    </lineage>
</organism>
<protein>
    <submittedName>
        <fullName evidence="1">Streptomycin 6-kinase</fullName>
    </submittedName>
</protein>
<accession>A0A318FSN0</accession>
<dbReference type="Gene3D" id="3.90.1200.10">
    <property type="match status" value="1"/>
</dbReference>
<dbReference type="RefSeq" id="WP_110273618.1">
    <property type="nucleotide sequence ID" value="NZ_QJJG01000005.1"/>
</dbReference>
<proteinExistence type="predicted"/>
<dbReference type="InterPro" id="IPR006748">
    <property type="entry name" value="NH2Glyco/OHUrea_AB-resist_kin"/>
</dbReference>